<accession>A0A419SRG1</accession>
<evidence type="ECO:0000256" key="4">
    <source>
        <dbReference type="ARBA" id="ARBA00022692"/>
    </source>
</evidence>
<evidence type="ECO:0000313" key="13">
    <source>
        <dbReference type="EMBL" id="RKD27118.1"/>
    </source>
</evidence>
<dbReference type="Gene3D" id="1.10.287.950">
    <property type="entry name" value="Methyl-accepting chemotaxis protein"/>
    <property type="match status" value="1"/>
</dbReference>
<evidence type="ECO:0000256" key="10">
    <source>
        <dbReference type="SAM" id="Phobius"/>
    </source>
</evidence>
<evidence type="ECO:0000256" key="5">
    <source>
        <dbReference type="ARBA" id="ARBA00022989"/>
    </source>
</evidence>
<evidence type="ECO:0008006" key="15">
    <source>
        <dbReference type="Google" id="ProtNLM"/>
    </source>
</evidence>
<dbReference type="PANTHER" id="PTHR32089">
    <property type="entry name" value="METHYL-ACCEPTING CHEMOTAXIS PROTEIN MCPB"/>
    <property type="match status" value="1"/>
</dbReference>
<dbReference type="CDD" id="cd18774">
    <property type="entry name" value="PDC2_HK_sensor"/>
    <property type="match status" value="1"/>
</dbReference>
<dbReference type="CDD" id="cd11386">
    <property type="entry name" value="MCP_signal"/>
    <property type="match status" value="1"/>
</dbReference>
<dbReference type="PROSITE" id="PS50885">
    <property type="entry name" value="HAMP"/>
    <property type="match status" value="1"/>
</dbReference>
<reference evidence="13 14" key="1">
    <citation type="submission" date="2016-08" db="EMBL/GenBank/DDBJ databases">
        <title>Novel Firmicute Genomes.</title>
        <authorList>
            <person name="Poppleton D.I."/>
            <person name="Gribaldo S."/>
        </authorList>
    </citation>
    <scope>NUCLEOTIDE SEQUENCE [LARGE SCALE GENOMIC DNA]</scope>
    <source>
        <strain evidence="13 14">RAOx-1</strain>
    </source>
</reference>
<dbReference type="InterPro" id="IPR003660">
    <property type="entry name" value="HAMP_dom"/>
</dbReference>
<dbReference type="EMBL" id="MCHY01000001">
    <property type="protein sequence ID" value="RKD27118.1"/>
    <property type="molecule type" value="Genomic_DNA"/>
</dbReference>
<dbReference type="Gene3D" id="3.30.450.20">
    <property type="entry name" value="PAS domain"/>
    <property type="match status" value="2"/>
</dbReference>
<dbReference type="SMART" id="SM00304">
    <property type="entry name" value="HAMP"/>
    <property type="match status" value="1"/>
</dbReference>
<evidence type="ECO:0000259" key="12">
    <source>
        <dbReference type="PROSITE" id="PS50885"/>
    </source>
</evidence>
<dbReference type="GO" id="GO:0005886">
    <property type="term" value="C:plasma membrane"/>
    <property type="evidence" value="ECO:0007669"/>
    <property type="project" value="UniProtKB-SubCell"/>
</dbReference>
<evidence type="ECO:0000256" key="6">
    <source>
        <dbReference type="ARBA" id="ARBA00023136"/>
    </source>
</evidence>
<dbReference type="Pfam" id="PF00015">
    <property type="entry name" value="MCPsignal"/>
    <property type="match status" value="1"/>
</dbReference>
<keyword evidence="5 10" id="KW-1133">Transmembrane helix</keyword>
<feature type="domain" description="HAMP" evidence="12">
    <location>
        <begin position="324"/>
        <end position="381"/>
    </location>
</feature>
<comment type="similarity">
    <text evidence="8">Belongs to the methyl-accepting chemotaxis (MCP) protein family.</text>
</comment>
<dbReference type="SUPFAM" id="SSF103190">
    <property type="entry name" value="Sensory domain-like"/>
    <property type="match status" value="1"/>
</dbReference>
<evidence type="ECO:0000256" key="3">
    <source>
        <dbReference type="ARBA" id="ARBA00022500"/>
    </source>
</evidence>
<dbReference type="GO" id="GO:0006935">
    <property type="term" value="P:chemotaxis"/>
    <property type="evidence" value="ECO:0007669"/>
    <property type="project" value="UniProtKB-KW"/>
</dbReference>
<keyword evidence="2" id="KW-1003">Cell membrane</keyword>
<protein>
    <recommendedName>
        <fullName evidence="15">Chemotaxis protein</fullName>
    </recommendedName>
</protein>
<feature type="transmembrane region" description="Helical" evidence="10">
    <location>
        <begin position="20"/>
        <end position="41"/>
    </location>
</feature>
<evidence type="ECO:0000256" key="2">
    <source>
        <dbReference type="ARBA" id="ARBA00022475"/>
    </source>
</evidence>
<sequence length="689" mass="75564">MNESRLSRLFGSSRKLRSQLLTWFLIMSIIPLIVVCLLSFYQVRQTQDFIMAGEIENLSSIGESNAEFITAWLEVRQDEMRYLAELNAAQQMDKQEIDHLLQKMADAKGFYDTIFSVDANGVGFSGIEHAGGSARIQTEQEVNDFVVDDREWFQAAIAGNETFSQPLISRATGNYVVTVAVPIYQGGEIVGVMRGAVLLDTIMKRVQQLELGESAEVYLVDRKGLLVTPAESITNMDQAIETEASVAIGNEQSGSGIYANAQGTDVVGAYQYIPLLQWGLVTEIDQTHVLSEATSLRNQLMSLFTIIVIVCIVGIIVCALLIARSITRPVETIVEALQHVAEGDLTKRMEISLDQEQSRNEINRLAVHFNQMTSDLNQLTRSITNNSGMVARISEEVTASSEQTSHVSSEIATSIQEISSGQDQQVTDIQHAKVVVDEMSGAIQLIVDEIQTVADVATDTSQLAEEGKQVIDQSIEQMRKVSHASQAMGEVIQDLHDKTGEIEKVMDLIRHISEQTNLLALNASIEAARAGHHGRGFAVVADEIRKLAEQSNESTNQVNQIIVEIQEGSKKTVESNQSGQLAIGQCASMVNHAGECFAEITESVNNVSDRMQEVSSSTEQMKASSVELVRLIEQVSHISEQFASYTRKVAAGSEEQLASMEEIAASAQQLSGMAGELQELVKRFKTEDA</sequence>
<dbReference type="CDD" id="cd06225">
    <property type="entry name" value="HAMP"/>
    <property type="match status" value="1"/>
</dbReference>
<dbReference type="SMART" id="SM00283">
    <property type="entry name" value="MA"/>
    <property type="match status" value="1"/>
</dbReference>
<dbReference type="AlphaFoldDB" id="A0A419SRG1"/>
<dbReference type="Pfam" id="PF02743">
    <property type="entry name" value="dCache_1"/>
    <property type="match status" value="1"/>
</dbReference>
<keyword evidence="4 10" id="KW-0812">Transmembrane</keyword>
<keyword evidence="3" id="KW-0145">Chemotaxis</keyword>
<name>A0A419SRG1_9BACL</name>
<evidence type="ECO:0000256" key="8">
    <source>
        <dbReference type="ARBA" id="ARBA00029447"/>
    </source>
</evidence>
<keyword evidence="6 10" id="KW-0472">Membrane</keyword>
<feature type="domain" description="Methyl-accepting transducer" evidence="11">
    <location>
        <begin position="400"/>
        <end position="636"/>
    </location>
</feature>
<evidence type="ECO:0000259" key="11">
    <source>
        <dbReference type="PROSITE" id="PS50111"/>
    </source>
</evidence>
<evidence type="ECO:0000256" key="7">
    <source>
        <dbReference type="ARBA" id="ARBA00023224"/>
    </source>
</evidence>
<keyword evidence="7 9" id="KW-0807">Transducer</keyword>
<dbReference type="Gene3D" id="6.10.340.10">
    <property type="match status" value="1"/>
</dbReference>
<dbReference type="SUPFAM" id="SSF58104">
    <property type="entry name" value="Methyl-accepting chemotaxis protein (MCP) signaling domain"/>
    <property type="match status" value="1"/>
</dbReference>
<evidence type="ECO:0000256" key="1">
    <source>
        <dbReference type="ARBA" id="ARBA00004651"/>
    </source>
</evidence>
<dbReference type="InterPro" id="IPR033479">
    <property type="entry name" value="dCache_1"/>
</dbReference>
<proteinExistence type="inferred from homology"/>
<dbReference type="CDD" id="cd18773">
    <property type="entry name" value="PDC1_HK_sensor"/>
    <property type="match status" value="1"/>
</dbReference>
<dbReference type="PANTHER" id="PTHR32089:SF112">
    <property type="entry name" value="LYSOZYME-LIKE PROTEIN-RELATED"/>
    <property type="match status" value="1"/>
</dbReference>
<dbReference type="Proteomes" id="UP000284219">
    <property type="component" value="Unassembled WGS sequence"/>
</dbReference>
<organism evidence="13 14">
    <name type="scientific">Ammoniphilus oxalaticus</name>
    <dbReference type="NCBI Taxonomy" id="66863"/>
    <lineage>
        <taxon>Bacteria</taxon>
        <taxon>Bacillati</taxon>
        <taxon>Bacillota</taxon>
        <taxon>Bacilli</taxon>
        <taxon>Bacillales</taxon>
        <taxon>Paenibacillaceae</taxon>
        <taxon>Aneurinibacillus group</taxon>
        <taxon>Ammoniphilus</taxon>
    </lineage>
</organism>
<evidence type="ECO:0000313" key="14">
    <source>
        <dbReference type="Proteomes" id="UP000284219"/>
    </source>
</evidence>
<comment type="subcellular location">
    <subcellularLocation>
        <location evidence="1">Cell membrane</location>
        <topology evidence="1">Multi-pass membrane protein</topology>
    </subcellularLocation>
</comment>
<dbReference type="InterPro" id="IPR004089">
    <property type="entry name" value="MCPsignal_dom"/>
</dbReference>
<dbReference type="InterPro" id="IPR029151">
    <property type="entry name" value="Sensor-like_sf"/>
</dbReference>
<dbReference type="GO" id="GO:0007165">
    <property type="term" value="P:signal transduction"/>
    <property type="evidence" value="ECO:0007669"/>
    <property type="project" value="UniProtKB-KW"/>
</dbReference>
<evidence type="ECO:0000256" key="9">
    <source>
        <dbReference type="PROSITE-ProRule" id="PRU00284"/>
    </source>
</evidence>
<dbReference type="PROSITE" id="PS50111">
    <property type="entry name" value="CHEMOTAXIS_TRANSDUC_2"/>
    <property type="match status" value="1"/>
</dbReference>
<dbReference type="Pfam" id="PF00672">
    <property type="entry name" value="HAMP"/>
    <property type="match status" value="1"/>
</dbReference>
<keyword evidence="14" id="KW-1185">Reference proteome</keyword>
<comment type="caution">
    <text evidence="13">The sequence shown here is derived from an EMBL/GenBank/DDBJ whole genome shotgun (WGS) entry which is preliminary data.</text>
</comment>
<feature type="transmembrane region" description="Helical" evidence="10">
    <location>
        <begin position="300"/>
        <end position="323"/>
    </location>
</feature>
<gene>
    <name evidence="13" type="ORF">BEP19_00685</name>
</gene>